<dbReference type="AlphaFoldDB" id="A0A2V5LQ58"/>
<dbReference type="Pfam" id="PF00440">
    <property type="entry name" value="TetR_N"/>
    <property type="match status" value="1"/>
</dbReference>
<dbReference type="Gene3D" id="1.10.357.10">
    <property type="entry name" value="Tetracycline Repressor, domain 2"/>
    <property type="match status" value="1"/>
</dbReference>
<feature type="domain" description="HTH tetR-type" evidence="5">
    <location>
        <begin position="42"/>
        <end position="87"/>
    </location>
</feature>
<evidence type="ECO:0000256" key="1">
    <source>
        <dbReference type="ARBA" id="ARBA00022491"/>
    </source>
</evidence>
<gene>
    <name evidence="7" type="ORF">CVV68_21190</name>
</gene>
<name>A0A2V5LQ58_9MICC</name>
<sequence>MTAGTVKGRIEYVQGKGLMTTNTRKRTHAVTEQAIAERRETIVAHAAVIISKAGVDGCSFGAVADATGFSIGMIQHYFRTREKLVHATVEFRTLASVQEWQGLYSEGTNAVERLHDLLTFAVEGEATFEDAWGFWVEVYSAAHKDEKIRKHVANTLLAWRGIFEQTLEEAMSEELIRPFHDADALATLLLALIDGLAIQTLNGIYDHSPQTMIKTLQRFAAHEFGIDVTDFVEQKRSTVPSHLS</sequence>
<dbReference type="InterPro" id="IPR036271">
    <property type="entry name" value="Tet_transcr_reg_TetR-rel_C_sf"/>
</dbReference>
<reference evidence="7 8" key="1">
    <citation type="submission" date="2018-05" db="EMBL/GenBank/DDBJ databases">
        <title>Genetic diversity of glacier-inhabiting Cryobacterium bacteria in China and description of Cryobacterium mengkeensis sp. nov. and Arthrobacter glacialis sp. nov.</title>
        <authorList>
            <person name="Liu Q."/>
            <person name="Xin Y.-H."/>
        </authorList>
    </citation>
    <scope>NUCLEOTIDE SEQUENCE [LARGE SCALE GENOMIC DNA]</scope>
    <source>
        <strain evidence="7 8">LI2</strain>
    </source>
</reference>
<dbReference type="Pfam" id="PF13977">
    <property type="entry name" value="TetR_C_6"/>
    <property type="match status" value="1"/>
</dbReference>
<comment type="caution">
    <text evidence="7">The sequence shown here is derived from an EMBL/GenBank/DDBJ whole genome shotgun (WGS) entry which is preliminary data.</text>
</comment>
<dbReference type="InterPro" id="IPR001647">
    <property type="entry name" value="HTH_TetR"/>
</dbReference>
<dbReference type="InterPro" id="IPR009057">
    <property type="entry name" value="Homeodomain-like_sf"/>
</dbReference>
<dbReference type="SUPFAM" id="SSF48498">
    <property type="entry name" value="Tetracyclin repressor-like, C-terminal domain"/>
    <property type="match status" value="1"/>
</dbReference>
<dbReference type="PANTHER" id="PTHR47506">
    <property type="entry name" value="TRANSCRIPTIONAL REGULATORY PROTEIN"/>
    <property type="match status" value="1"/>
</dbReference>
<dbReference type="RefSeq" id="WP_110502984.1">
    <property type="nucleotide sequence ID" value="NZ_QJVD01000042.1"/>
</dbReference>
<evidence type="ECO:0000256" key="4">
    <source>
        <dbReference type="ARBA" id="ARBA00023163"/>
    </source>
</evidence>
<evidence type="ECO:0008006" key="9">
    <source>
        <dbReference type="Google" id="ProtNLM"/>
    </source>
</evidence>
<keyword evidence="4" id="KW-0804">Transcription</keyword>
<keyword evidence="1" id="KW-0678">Repressor</keyword>
<evidence type="ECO:0000259" key="5">
    <source>
        <dbReference type="Pfam" id="PF00440"/>
    </source>
</evidence>
<dbReference type="Proteomes" id="UP000247832">
    <property type="component" value="Unassembled WGS sequence"/>
</dbReference>
<keyword evidence="2" id="KW-0805">Transcription regulation</keyword>
<feature type="domain" description="BetI-type transcriptional repressor C-terminal" evidence="6">
    <location>
        <begin position="111"/>
        <end position="224"/>
    </location>
</feature>
<protein>
    <recommendedName>
        <fullName evidence="9">HTH tetR-type domain-containing protein</fullName>
    </recommendedName>
</protein>
<dbReference type="OrthoDB" id="9816296at2"/>
<evidence type="ECO:0000256" key="3">
    <source>
        <dbReference type="ARBA" id="ARBA00023125"/>
    </source>
</evidence>
<keyword evidence="3" id="KW-0238">DNA-binding</keyword>
<evidence type="ECO:0000313" key="8">
    <source>
        <dbReference type="Proteomes" id="UP000247832"/>
    </source>
</evidence>
<dbReference type="InterPro" id="IPR039538">
    <property type="entry name" value="BetI_C"/>
</dbReference>
<dbReference type="PANTHER" id="PTHR47506:SF6">
    <property type="entry name" value="HTH-TYPE TRANSCRIPTIONAL REPRESSOR NEMR"/>
    <property type="match status" value="1"/>
</dbReference>
<dbReference type="EMBL" id="QJVD01000042">
    <property type="protein sequence ID" value="PYI64697.1"/>
    <property type="molecule type" value="Genomic_DNA"/>
</dbReference>
<keyword evidence="8" id="KW-1185">Reference proteome</keyword>
<evidence type="ECO:0000313" key="7">
    <source>
        <dbReference type="EMBL" id="PYI64697.1"/>
    </source>
</evidence>
<evidence type="ECO:0000256" key="2">
    <source>
        <dbReference type="ARBA" id="ARBA00023015"/>
    </source>
</evidence>
<organism evidence="7 8">
    <name type="scientific">Arthrobacter livingstonensis</name>
    <dbReference type="NCBI Taxonomy" id="670078"/>
    <lineage>
        <taxon>Bacteria</taxon>
        <taxon>Bacillati</taxon>
        <taxon>Actinomycetota</taxon>
        <taxon>Actinomycetes</taxon>
        <taxon>Micrococcales</taxon>
        <taxon>Micrococcaceae</taxon>
        <taxon>Arthrobacter</taxon>
    </lineage>
</organism>
<evidence type="ECO:0000259" key="6">
    <source>
        <dbReference type="Pfam" id="PF13977"/>
    </source>
</evidence>
<proteinExistence type="predicted"/>
<accession>A0A2V5LQ58</accession>
<dbReference type="SUPFAM" id="SSF46689">
    <property type="entry name" value="Homeodomain-like"/>
    <property type="match status" value="1"/>
</dbReference>
<dbReference type="GO" id="GO:0003677">
    <property type="term" value="F:DNA binding"/>
    <property type="evidence" value="ECO:0007669"/>
    <property type="project" value="UniProtKB-KW"/>
</dbReference>